<organism evidence="2 3">
    <name type="scientific">Nepenthes gracilis</name>
    <name type="common">Slender pitcher plant</name>
    <dbReference type="NCBI Taxonomy" id="150966"/>
    <lineage>
        <taxon>Eukaryota</taxon>
        <taxon>Viridiplantae</taxon>
        <taxon>Streptophyta</taxon>
        <taxon>Embryophyta</taxon>
        <taxon>Tracheophyta</taxon>
        <taxon>Spermatophyta</taxon>
        <taxon>Magnoliopsida</taxon>
        <taxon>eudicotyledons</taxon>
        <taxon>Gunneridae</taxon>
        <taxon>Pentapetalae</taxon>
        <taxon>Caryophyllales</taxon>
        <taxon>Nepenthaceae</taxon>
        <taxon>Nepenthes</taxon>
    </lineage>
</organism>
<name>A0AAD3XF30_NEPGR</name>
<dbReference type="PANTHER" id="PTHR31833">
    <property type="entry name" value="UPF0690 PROTEIN C1ORF52"/>
    <property type="match status" value="1"/>
</dbReference>
<comment type="caution">
    <text evidence="2">The sequence shown here is derived from an EMBL/GenBank/DDBJ whole genome shotgun (WGS) entry which is preliminary data.</text>
</comment>
<accession>A0AAD3XF30</accession>
<evidence type="ECO:0000313" key="2">
    <source>
        <dbReference type="EMBL" id="GMH02401.1"/>
    </source>
</evidence>
<keyword evidence="3" id="KW-1185">Reference proteome</keyword>
<evidence type="ECO:0000313" key="3">
    <source>
        <dbReference type="Proteomes" id="UP001279734"/>
    </source>
</evidence>
<proteinExistence type="predicted"/>
<feature type="region of interest" description="Disordered" evidence="1">
    <location>
        <begin position="14"/>
        <end position="103"/>
    </location>
</feature>
<gene>
    <name evidence="2" type="ORF">Nepgr_004240</name>
</gene>
<protein>
    <submittedName>
        <fullName evidence="2">Uncharacterized protein</fullName>
    </submittedName>
</protein>
<reference evidence="2" key="1">
    <citation type="submission" date="2023-05" db="EMBL/GenBank/DDBJ databases">
        <title>Nepenthes gracilis genome sequencing.</title>
        <authorList>
            <person name="Fukushima K."/>
        </authorList>
    </citation>
    <scope>NUCLEOTIDE SEQUENCE</scope>
    <source>
        <strain evidence="2">SING2019-196</strain>
    </source>
</reference>
<feature type="region of interest" description="Disordered" evidence="1">
    <location>
        <begin position="180"/>
        <end position="204"/>
    </location>
</feature>
<evidence type="ECO:0000256" key="1">
    <source>
        <dbReference type="SAM" id="MobiDB-lite"/>
    </source>
</evidence>
<sequence>MPSFHGLKHLLMFQFTITKRPQEEKESNRVSRKKKSKEGHIYNMKRPMRWSDDGDDGSSSDDESESVTEGDDGHRKSKAREKSNDTMPSSGKSSEVKSGKKKSGAVDFEALLQHGYKGSLSILSVPAAKEVNDPKQDWSWSTGKERATEKLVEESYEERQKTRAAIADAELLTNSMTRKKEKNVSFAQKEKRKRDLGQASRGKNYVEEEKRLLRESGVYSGFDS</sequence>
<feature type="compositionally biased region" description="Acidic residues" evidence="1">
    <location>
        <begin position="53"/>
        <end position="70"/>
    </location>
</feature>
<feature type="compositionally biased region" description="Basic and acidic residues" evidence="1">
    <location>
        <begin position="20"/>
        <end position="29"/>
    </location>
</feature>
<dbReference type="EMBL" id="BSYO01000003">
    <property type="protein sequence ID" value="GMH02401.1"/>
    <property type="molecule type" value="Genomic_DNA"/>
</dbReference>
<dbReference type="PANTHER" id="PTHR31833:SF2">
    <property type="entry name" value="UPF0690 PROTEIN C1ORF52"/>
    <property type="match status" value="1"/>
</dbReference>
<dbReference type="Proteomes" id="UP001279734">
    <property type="component" value="Unassembled WGS sequence"/>
</dbReference>
<dbReference type="AlphaFoldDB" id="A0AAD3XF30"/>